<evidence type="ECO:0000313" key="3">
    <source>
        <dbReference type="EMBL" id="TRY63532.1"/>
    </source>
</evidence>
<evidence type="ECO:0000256" key="1">
    <source>
        <dbReference type="SAM" id="MobiDB-lite"/>
    </source>
</evidence>
<feature type="compositionally biased region" description="Basic and acidic residues" evidence="1">
    <location>
        <begin position="358"/>
        <end position="370"/>
    </location>
</feature>
<keyword evidence="2" id="KW-0732">Signal</keyword>
<keyword evidence="4" id="KW-1185">Reference proteome</keyword>
<dbReference type="OMA" id="NCIEMET"/>
<feature type="chain" id="PRO_5021733891" description="Laminin G domain-containing protein" evidence="2">
    <location>
        <begin position="20"/>
        <end position="379"/>
    </location>
</feature>
<organism evidence="3 4">
    <name type="scientific">Tigriopus californicus</name>
    <name type="common">Marine copepod</name>
    <dbReference type="NCBI Taxonomy" id="6832"/>
    <lineage>
        <taxon>Eukaryota</taxon>
        <taxon>Metazoa</taxon>
        <taxon>Ecdysozoa</taxon>
        <taxon>Arthropoda</taxon>
        <taxon>Crustacea</taxon>
        <taxon>Multicrustacea</taxon>
        <taxon>Hexanauplia</taxon>
        <taxon>Copepoda</taxon>
        <taxon>Harpacticoida</taxon>
        <taxon>Harpacticidae</taxon>
        <taxon>Tigriopus</taxon>
    </lineage>
</organism>
<gene>
    <name evidence="3" type="ORF">TCAL_16663</name>
</gene>
<evidence type="ECO:0008006" key="5">
    <source>
        <dbReference type="Google" id="ProtNLM"/>
    </source>
</evidence>
<dbReference type="PANTHER" id="PTHR24023:SF1082">
    <property type="entry name" value="COLLAGEN TRIPLE HELIX REPEAT"/>
    <property type="match status" value="1"/>
</dbReference>
<evidence type="ECO:0000313" key="4">
    <source>
        <dbReference type="Proteomes" id="UP000318571"/>
    </source>
</evidence>
<dbReference type="PANTHER" id="PTHR24023">
    <property type="entry name" value="COLLAGEN ALPHA"/>
    <property type="match status" value="1"/>
</dbReference>
<feature type="region of interest" description="Disordered" evidence="1">
    <location>
        <begin position="270"/>
        <end position="379"/>
    </location>
</feature>
<accession>A0A553NDK7</accession>
<dbReference type="GO" id="GO:0031012">
    <property type="term" value="C:extracellular matrix"/>
    <property type="evidence" value="ECO:0007669"/>
    <property type="project" value="TreeGrafter"/>
</dbReference>
<dbReference type="InterPro" id="IPR050149">
    <property type="entry name" value="Collagen_superfamily"/>
</dbReference>
<dbReference type="InterPro" id="IPR008160">
    <property type="entry name" value="Collagen"/>
</dbReference>
<evidence type="ECO:0000256" key="2">
    <source>
        <dbReference type="SAM" id="SignalP"/>
    </source>
</evidence>
<proteinExistence type="predicted"/>
<dbReference type="Pfam" id="PF01391">
    <property type="entry name" value="Collagen"/>
    <property type="match status" value="1"/>
</dbReference>
<dbReference type="GO" id="GO:0005615">
    <property type="term" value="C:extracellular space"/>
    <property type="evidence" value="ECO:0007669"/>
    <property type="project" value="TreeGrafter"/>
</dbReference>
<comment type="caution">
    <text evidence="3">The sequence shown here is derived from an EMBL/GenBank/DDBJ whole genome shotgun (WGS) entry which is preliminary data.</text>
</comment>
<protein>
    <recommendedName>
        <fullName evidence="5">Laminin G domain-containing protein</fullName>
    </recommendedName>
</protein>
<sequence>MWGVPWAGIVLSVVSQVSAGAHGSGSHIDLLEMIHLPLNEAKNVHPIIDPEDGLPAYGLQRGSDIMSPFGLLHPRNTFFVDFVITARYKSLDPRGGFLFAVVDPLGRIVQLGLRLSPVKEEDQFQKIQIYYSQPLSLGTRLERNKSNDPVAEFRIKTNPHQPKWVDLQIRKIGMSFSMTLNCEPIAMEASGMHVDFQRPLLIDLGATLHIGRAGPHIMGDFEGIPLRGPPGPMGPRERVVRYSANASSSGSYCGCSETTIISLANQIRQTLSPGPKGEPGVFGSPGPAGKTGLRGPRGFRGPKGEAGIKGDRGHKGLMGQEGTQGDKGEPGKDGFSGSSGPQGPPGPPGPPGLATAYDRTKEAEKDKEEREQEEEREEG</sequence>
<dbReference type="AlphaFoldDB" id="A0A553NDK7"/>
<feature type="signal peptide" evidence="2">
    <location>
        <begin position="1"/>
        <end position="19"/>
    </location>
</feature>
<reference evidence="3 4" key="1">
    <citation type="journal article" date="2018" name="Nat. Ecol. Evol.">
        <title>Genomic signatures of mitonuclear coevolution across populations of Tigriopus californicus.</title>
        <authorList>
            <person name="Barreto F.S."/>
            <person name="Watson E.T."/>
            <person name="Lima T.G."/>
            <person name="Willett C.S."/>
            <person name="Edmands S."/>
            <person name="Li W."/>
            <person name="Burton R.S."/>
        </authorList>
    </citation>
    <scope>NUCLEOTIDE SEQUENCE [LARGE SCALE GENOMIC DNA]</scope>
    <source>
        <strain evidence="3 4">San Diego</strain>
    </source>
</reference>
<feature type="compositionally biased region" description="Pro residues" evidence="1">
    <location>
        <begin position="342"/>
        <end position="351"/>
    </location>
</feature>
<dbReference type="SUPFAM" id="SSF49899">
    <property type="entry name" value="Concanavalin A-like lectins/glucanases"/>
    <property type="match status" value="1"/>
</dbReference>
<name>A0A553NDK7_TIGCA</name>
<dbReference type="InterPro" id="IPR013320">
    <property type="entry name" value="ConA-like_dom_sf"/>
</dbReference>
<dbReference type="STRING" id="6832.A0A553NDK7"/>
<feature type="compositionally biased region" description="Basic and acidic residues" evidence="1">
    <location>
        <begin position="302"/>
        <end position="314"/>
    </location>
</feature>
<dbReference type="Proteomes" id="UP000318571">
    <property type="component" value="Chromosome 10"/>
</dbReference>
<dbReference type="Gene3D" id="2.60.120.200">
    <property type="match status" value="1"/>
</dbReference>
<dbReference type="EMBL" id="VCGU01000458">
    <property type="protein sequence ID" value="TRY63532.1"/>
    <property type="molecule type" value="Genomic_DNA"/>
</dbReference>